<dbReference type="PANTHER" id="PTHR33620:SF1">
    <property type="entry name" value="UREASE ACCESSORY PROTEIN F"/>
    <property type="match status" value="1"/>
</dbReference>
<evidence type="ECO:0000313" key="5">
    <source>
        <dbReference type="Proteomes" id="UP000576082"/>
    </source>
</evidence>
<comment type="subcellular location">
    <subcellularLocation>
        <location evidence="3">Cytoplasm</location>
    </subcellularLocation>
</comment>
<dbReference type="InterPro" id="IPR002639">
    <property type="entry name" value="UreF"/>
</dbReference>
<comment type="caution">
    <text evidence="4">The sequence shown here is derived from an EMBL/GenBank/DDBJ whole genome shotgun (WGS) entry which is preliminary data.</text>
</comment>
<dbReference type="PANTHER" id="PTHR33620">
    <property type="entry name" value="UREASE ACCESSORY PROTEIN F"/>
    <property type="match status" value="1"/>
</dbReference>
<keyword evidence="5" id="KW-1185">Reference proteome</keyword>
<comment type="subunit">
    <text evidence="3">UreD, UreF and UreG form a complex that acts as a GTP-hydrolysis-dependent molecular chaperone, activating the urease apoprotein by helping to assemble the nickel containing metallocenter of UreC. The UreE protein probably delivers the nickel.</text>
</comment>
<dbReference type="Proteomes" id="UP000576082">
    <property type="component" value="Unassembled WGS sequence"/>
</dbReference>
<evidence type="ECO:0000256" key="3">
    <source>
        <dbReference type="HAMAP-Rule" id="MF_01385"/>
    </source>
</evidence>
<reference evidence="4 5" key="1">
    <citation type="submission" date="2020-04" db="EMBL/GenBank/DDBJ databases">
        <title>Flammeovirga sp. SR4, a novel species isolated from seawater.</title>
        <authorList>
            <person name="Wang X."/>
        </authorList>
    </citation>
    <scope>NUCLEOTIDE SEQUENCE [LARGE SCALE GENOMIC DNA]</scope>
    <source>
        <strain evidence="4 5">ATCC 23126</strain>
    </source>
</reference>
<dbReference type="HAMAP" id="MF_01385">
    <property type="entry name" value="UreF"/>
    <property type="match status" value="1"/>
</dbReference>
<dbReference type="Gene3D" id="1.10.4190.10">
    <property type="entry name" value="Urease accessory protein UreF"/>
    <property type="match status" value="1"/>
</dbReference>
<dbReference type="InterPro" id="IPR038277">
    <property type="entry name" value="UreF_sf"/>
</dbReference>
<evidence type="ECO:0000256" key="1">
    <source>
        <dbReference type="ARBA" id="ARBA00022988"/>
    </source>
</evidence>
<dbReference type="EMBL" id="JABANE010000082">
    <property type="protein sequence ID" value="NME70996.1"/>
    <property type="molecule type" value="Genomic_DNA"/>
</dbReference>
<organism evidence="4 5">
    <name type="scientific">Flammeovirga aprica JL-4</name>
    <dbReference type="NCBI Taxonomy" id="694437"/>
    <lineage>
        <taxon>Bacteria</taxon>
        <taxon>Pseudomonadati</taxon>
        <taxon>Bacteroidota</taxon>
        <taxon>Cytophagia</taxon>
        <taxon>Cytophagales</taxon>
        <taxon>Flammeovirgaceae</taxon>
        <taxon>Flammeovirga</taxon>
    </lineage>
</organism>
<comment type="function">
    <text evidence="3">Required for maturation of urease via the functional incorporation of the urease nickel metallocenter.</text>
</comment>
<proteinExistence type="inferred from homology"/>
<accession>A0A7X9RYD2</accession>
<dbReference type="GO" id="GO:0005737">
    <property type="term" value="C:cytoplasm"/>
    <property type="evidence" value="ECO:0007669"/>
    <property type="project" value="UniProtKB-SubCell"/>
</dbReference>
<protein>
    <recommendedName>
        <fullName evidence="3">Urease accessory protein UreF</fullName>
    </recommendedName>
</protein>
<comment type="similarity">
    <text evidence="3">Belongs to the UreF family.</text>
</comment>
<dbReference type="RefSeq" id="WP_169659220.1">
    <property type="nucleotide sequence ID" value="NZ_JABANE010000082.1"/>
</dbReference>
<dbReference type="AlphaFoldDB" id="A0A7X9RYD2"/>
<dbReference type="GO" id="GO:0016151">
    <property type="term" value="F:nickel cation binding"/>
    <property type="evidence" value="ECO:0007669"/>
    <property type="project" value="UniProtKB-UniRule"/>
</dbReference>
<sequence length="219" mass="24958">MLNTELYQILHIADSAFPIGGYAYSNGLEYAVKSGIISDVKGLNQYLKDYLHQIIKFDMAFVKEAFEAEAEELPHLCESYDVMLLNPAIKKAGVVLGKNWKRAIKQLHGEDVALWPVENTDPDFLIIFGYTCKLLGYSLENVCILYLFMIVRDQLSAIIRLGTLGPSQGHKMQSDLLKELEETFTIDQIPSVEQAYKCTYIVEMAQLSHKYLYTKLFQN</sequence>
<gene>
    <name evidence="3" type="primary">ureF</name>
    <name evidence="4" type="ORF">HHU12_23715</name>
</gene>
<dbReference type="PIRSF" id="PIRSF009467">
    <property type="entry name" value="Ureas_acces_UreF"/>
    <property type="match status" value="1"/>
</dbReference>
<name>A0A7X9RYD2_9BACT</name>
<keyword evidence="3" id="KW-0963">Cytoplasm</keyword>
<keyword evidence="2 3" id="KW-0143">Chaperone</keyword>
<evidence type="ECO:0000313" key="4">
    <source>
        <dbReference type="EMBL" id="NME70996.1"/>
    </source>
</evidence>
<dbReference type="Pfam" id="PF01730">
    <property type="entry name" value="UreF"/>
    <property type="match status" value="1"/>
</dbReference>
<evidence type="ECO:0000256" key="2">
    <source>
        <dbReference type="ARBA" id="ARBA00023186"/>
    </source>
</evidence>
<keyword evidence="1 3" id="KW-0996">Nickel insertion</keyword>